<evidence type="ECO:0000256" key="5">
    <source>
        <dbReference type="ARBA" id="ARBA00011245"/>
    </source>
</evidence>
<evidence type="ECO:0000256" key="12">
    <source>
        <dbReference type="SAM" id="SignalP"/>
    </source>
</evidence>
<dbReference type="PROSITE" id="PS00545">
    <property type="entry name" value="ALDOSE_1_EPIMERASE"/>
    <property type="match status" value="1"/>
</dbReference>
<dbReference type="CDD" id="cd09019">
    <property type="entry name" value="galactose_mutarotase_like"/>
    <property type="match status" value="1"/>
</dbReference>
<evidence type="ECO:0000256" key="9">
    <source>
        <dbReference type="ARBA" id="ARBA00023235"/>
    </source>
</evidence>
<evidence type="ECO:0000256" key="11">
    <source>
        <dbReference type="PIRNR" id="PIRNR005096"/>
    </source>
</evidence>
<dbReference type="Proteomes" id="UP001597118">
    <property type="component" value="Unassembled WGS sequence"/>
</dbReference>
<keyword evidence="12" id="KW-0732">Signal</keyword>
<comment type="pathway">
    <text evidence="3 11">Carbohydrate metabolism; hexose metabolism.</text>
</comment>
<keyword evidence="10 11" id="KW-0119">Carbohydrate metabolism</keyword>
<dbReference type="PROSITE" id="PS51257">
    <property type="entry name" value="PROKAR_LIPOPROTEIN"/>
    <property type="match status" value="1"/>
</dbReference>
<dbReference type="PIRSF" id="PIRSF005096">
    <property type="entry name" value="GALM"/>
    <property type="match status" value="1"/>
</dbReference>
<evidence type="ECO:0000256" key="10">
    <source>
        <dbReference type="ARBA" id="ARBA00023277"/>
    </source>
</evidence>
<dbReference type="InterPro" id="IPR018052">
    <property type="entry name" value="Ald1_epimerase_CS"/>
</dbReference>
<dbReference type="InterPro" id="IPR008183">
    <property type="entry name" value="Aldose_1/G6P_1-epimerase"/>
</dbReference>
<accession>A0ABW4IA04</accession>
<comment type="catalytic activity">
    <reaction evidence="1 11">
        <text>alpha-D-glucose = beta-D-glucose</text>
        <dbReference type="Rhea" id="RHEA:10264"/>
        <dbReference type="ChEBI" id="CHEBI:15903"/>
        <dbReference type="ChEBI" id="CHEBI:17925"/>
        <dbReference type="EC" id="5.1.3.3"/>
    </reaction>
</comment>
<dbReference type="InterPro" id="IPR047215">
    <property type="entry name" value="Galactose_mutarotase-like"/>
</dbReference>
<evidence type="ECO:0000256" key="6">
    <source>
        <dbReference type="ARBA" id="ARBA00013185"/>
    </source>
</evidence>
<evidence type="ECO:0000256" key="8">
    <source>
        <dbReference type="ARBA" id="ARBA00022837"/>
    </source>
</evidence>
<proteinExistence type="inferred from homology"/>
<feature type="chain" id="PRO_5046047393" description="Aldose 1-epimerase" evidence="12">
    <location>
        <begin position="18"/>
        <end position="389"/>
    </location>
</feature>
<evidence type="ECO:0000256" key="4">
    <source>
        <dbReference type="ARBA" id="ARBA00006206"/>
    </source>
</evidence>
<evidence type="ECO:0000313" key="13">
    <source>
        <dbReference type="EMBL" id="MFD1629232.1"/>
    </source>
</evidence>
<dbReference type="InterPro" id="IPR011013">
    <property type="entry name" value="Gal_mutarotase_sf_dom"/>
</dbReference>
<feature type="signal peptide" evidence="12">
    <location>
        <begin position="1"/>
        <end position="17"/>
    </location>
</feature>
<dbReference type="GO" id="GO:0016853">
    <property type="term" value="F:isomerase activity"/>
    <property type="evidence" value="ECO:0007669"/>
    <property type="project" value="UniProtKB-KW"/>
</dbReference>
<keyword evidence="14" id="KW-1185">Reference proteome</keyword>
<comment type="caution">
    <text evidence="13">The sequence shown here is derived from an EMBL/GenBank/DDBJ whole genome shotgun (WGS) entry which is preliminary data.</text>
</comment>
<gene>
    <name evidence="13" type="ORF">ACFSAH_05040</name>
</gene>
<dbReference type="PANTHER" id="PTHR10091">
    <property type="entry name" value="ALDOSE-1-EPIMERASE"/>
    <property type="match status" value="1"/>
</dbReference>
<organism evidence="13 14">
    <name type="scientific">Pseudopedobacter beijingensis</name>
    <dbReference type="NCBI Taxonomy" id="1207056"/>
    <lineage>
        <taxon>Bacteria</taxon>
        <taxon>Pseudomonadati</taxon>
        <taxon>Bacteroidota</taxon>
        <taxon>Sphingobacteriia</taxon>
        <taxon>Sphingobacteriales</taxon>
        <taxon>Sphingobacteriaceae</taxon>
        <taxon>Pseudopedobacter</taxon>
    </lineage>
</organism>
<dbReference type="EMBL" id="JBHUDG010000004">
    <property type="protein sequence ID" value="MFD1629232.1"/>
    <property type="molecule type" value="Genomic_DNA"/>
</dbReference>
<name>A0ABW4IA04_9SPHI</name>
<dbReference type="InterPro" id="IPR015443">
    <property type="entry name" value="Aldose_1-epimerase"/>
</dbReference>
<evidence type="ECO:0000313" key="14">
    <source>
        <dbReference type="Proteomes" id="UP001597118"/>
    </source>
</evidence>
<protein>
    <recommendedName>
        <fullName evidence="7 11">Aldose 1-epimerase</fullName>
        <ecNumber evidence="6 11">5.1.3.3</ecNumber>
    </recommendedName>
</protein>
<dbReference type="InterPro" id="IPR014718">
    <property type="entry name" value="GH-type_carb-bd"/>
</dbReference>
<evidence type="ECO:0000256" key="1">
    <source>
        <dbReference type="ARBA" id="ARBA00001614"/>
    </source>
</evidence>
<sequence length="389" mass="42921">MKKLFLNLFTAVIILSAASCNNNQKKSQTTDSTQTHAGIVELDEASFESTIEGKKVGLYTLKNKNNMSVSITNYGGRIISIVVPNKEGGFTDVSLGYDKLEEYAKTGDGFFGALIGRYGNRIGKSMFVLDGKTYQLEANDGNNSLHGGVNGFYAKVWDVDQVTENAITLTYLSQDGEAGYPGNLKTKVVYSLEDDNSLKIVYEATTDKNTVVNLTNHAYFNLNGEGDSTILDHELTIQADKITPVNETLIPTGELMDVAGTPFDFNKPTLIGERIDQDNQQLKYGKGYDHNWVLKKEKGLQTVASVYAPKTGIQMDVITEEPGLQFYSGNFLTGKEHNAKGKKAYPLRSAFCLETQHFPDSPNHPDFPSTELKPGETYKTTTVYKFSVK</sequence>
<comment type="subunit">
    <text evidence="5">Monomer.</text>
</comment>
<dbReference type="NCBIfam" id="NF008277">
    <property type="entry name" value="PRK11055.1"/>
    <property type="match status" value="1"/>
</dbReference>
<dbReference type="Pfam" id="PF01263">
    <property type="entry name" value="Aldose_epim"/>
    <property type="match status" value="1"/>
</dbReference>
<comment type="cofactor">
    <cofactor evidence="2">
        <name>Ca(2+)</name>
        <dbReference type="ChEBI" id="CHEBI:29108"/>
    </cofactor>
</comment>
<evidence type="ECO:0000256" key="7">
    <source>
        <dbReference type="ARBA" id="ARBA00014165"/>
    </source>
</evidence>
<dbReference type="Gene3D" id="2.70.98.10">
    <property type="match status" value="1"/>
</dbReference>
<keyword evidence="9 11" id="KW-0413">Isomerase</keyword>
<dbReference type="RefSeq" id="WP_379661613.1">
    <property type="nucleotide sequence ID" value="NZ_JBHUDG010000004.1"/>
</dbReference>
<evidence type="ECO:0000256" key="3">
    <source>
        <dbReference type="ARBA" id="ARBA00005028"/>
    </source>
</evidence>
<keyword evidence="8" id="KW-0106">Calcium</keyword>
<dbReference type="SUPFAM" id="SSF74650">
    <property type="entry name" value="Galactose mutarotase-like"/>
    <property type="match status" value="1"/>
</dbReference>
<reference evidence="14" key="1">
    <citation type="journal article" date="2019" name="Int. J. Syst. Evol. Microbiol.">
        <title>The Global Catalogue of Microorganisms (GCM) 10K type strain sequencing project: providing services to taxonomists for standard genome sequencing and annotation.</title>
        <authorList>
            <consortium name="The Broad Institute Genomics Platform"/>
            <consortium name="The Broad Institute Genome Sequencing Center for Infectious Disease"/>
            <person name="Wu L."/>
            <person name="Ma J."/>
        </authorList>
    </citation>
    <scope>NUCLEOTIDE SEQUENCE [LARGE SCALE GENOMIC DNA]</scope>
    <source>
        <strain evidence="14">CCUG 53762</strain>
    </source>
</reference>
<comment type="similarity">
    <text evidence="4 11">Belongs to the aldose epimerase family.</text>
</comment>
<evidence type="ECO:0000256" key="2">
    <source>
        <dbReference type="ARBA" id="ARBA00001913"/>
    </source>
</evidence>
<dbReference type="PANTHER" id="PTHR10091:SF0">
    <property type="entry name" value="GALACTOSE MUTAROTASE"/>
    <property type="match status" value="1"/>
</dbReference>
<dbReference type="EC" id="5.1.3.3" evidence="6 11"/>